<feature type="domain" description="UspA" evidence="1">
    <location>
        <begin position="1"/>
        <end position="40"/>
    </location>
</feature>
<dbReference type="Gene3D" id="3.40.50.12370">
    <property type="match status" value="1"/>
</dbReference>
<organism evidence="2 3">
    <name type="scientific">Amycolatopsis acidicola</name>
    <dbReference type="NCBI Taxonomy" id="2596893"/>
    <lineage>
        <taxon>Bacteria</taxon>
        <taxon>Bacillati</taxon>
        <taxon>Actinomycetota</taxon>
        <taxon>Actinomycetes</taxon>
        <taxon>Pseudonocardiales</taxon>
        <taxon>Pseudonocardiaceae</taxon>
        <taxon>Amycolatopsis</taxon>
    </lineage>
</organism>
<keyword evidence="3" id="KW-1185">Reference proteome</keyword>
<evidence type="ECO:0000259" key="1">
    <source>
        <dbReference type="Pfam" id="PF00582"/>
    </source>
</evidence>
<evidence type="ECO:0000313" key="3">
    <source>
        <dbReference type="Proteomes" id="UP000319769"/>
    </source>
</evidence>
<evidence type="ECO:0000313" key="2">
    <source>
        <dbReference type="EMBL" id="KAA9160218.1"/>
    </source>
</evidence>
<gene>
    <name evidence="2" type="ORF">FPZ12_017875</name>
</gene>
<proteinExistence type="predicted"/>
<accession>A0A5N0V4A7</accession>
<sequence length="126" mass="13301">MNPPVVAGVDGGPASDAVLAAAFGEARTRKAPLVVVHVDAAPHGILRMRRALAGWEARFPEVTAHWIVQHDHPGRHLLDQAAGAQLLVTGQRGRRPGRTGRALRKNSGCPLLIIPAKGSSHARARG</sequence>
<dbReference type="RefSeq" id="WP_144748561.1">
    <property type="nucleotide sequence ID" value="NZ_VMNW02000023.1"/>
</dbReference>
<reference evidence="2" key="1">
    <citation type="submission" date="2019-09" db="EMBL/GenBank/DDBJ databases">
        <authorList>
            <person name="Teo W.F.A."/>
            <person name="Duangmal K."/>
        </authorList>
    </citation>
    <scope>NUCLEOTIDE SEQUENCE [LARGE SCALE GENOMIC DNA]</scope>
    <source>
        <strain evidence="2">K81G1</strain>
    </source>
</reference>
<dbReference type="EMBL" id="VMNW02000023">
    <property type="protein sequence ID" value="KAA9160218.1"/>
    <property type="molecule type" value="Genomic_DNA"/>
</dbReference>
<comment type="caution">
    <text evidence="2">The sequence shown here is derived from an EMBL/GenBank/DDBJ whole genome shotgun (WGS) entry which is preliminary data.</text>
</comment>
<dbReference type="Pfam" id="PF00582">
    <property type="entry name" value="Usp"/>
    <property type="match status" value="1"/>
</dbReference>
<dbReference type="InterPro" id="IPR006016">
    <property type="entry name" value="UspA"/>
</dbReference>
<dbReference type="SUPFAM" id="SSF52402">
    <property type="entry name" value="Adenine nucleotide alpha hydrolases-like"/>
    <property type="match status" value="1"/>
</dbReference>
<protein>
    <submittedName>
        <fullName evidence="2">Universal stress protein</fullName>
    </submittedName>
</protein>
<dbReference type="OrthoDB" id="3404132at2"/>
<dbReference type="Proteomes" id="UP000319769">
    <property type="component" value="Unassembled WGS sequence"/>
</dbReference>
<dbReference type="AlphaFoldDB" id="A0A5N0V4A7"/>
<name>A0A5N0V4A7_9PSEU</name>